<dbReference type="Proteomes" id="UP001056120">
    <property type="component" value="Linkage Group LG27"/>
</dbReference>
<proteinExistence type="predicted"/>
<evidence type="ECO:0000313" key="2">
    <source>
        <dbReference type="Proteomes" id="UP001056120"/>
    </source>
</evidence>
<accession>A0ACB8YPN3</accession>
<reference evidence="1 2" key="2">
    <citation type="journal article" date="2022" name="Mol. Ecol. Resour.">
        <title>The genomes of chicory, endive, great burdock and yacon provide insights into Asteraceae paleo-polyploidization history and plant inulin production.</title>
        <authorList>
            <person name="Fan W."/>
            <person name="Wang S."/>
            <person name="Wang H."/>
            <person name="Wang A."/>
            <person name="Jiang F."/>
            <person name="Liu H."/>
            <person name="Zhao H."/>
            <person name="Xu D."/>
            <person name="Zhang Y."/>
        </authorList>
    </citation>
    <scope>NUCLEOTIDE SEQUENCE [LARGE SCALE GENOMIC DNA]</scope>
    <source>
        <strain evidence="2">cv. Yunnan</strain>
        <tissue evidence="1">Leaves</tissue>
    </source>
</reference>
<gene>
    <name evidence="1" type="ORF">L1987_80720</name>
</gene>
<comment type="caution">
    <text evidence="1">The sequence shown here is derived from an EMBL/GenBank/DDBJ whole genome shotgun (WGS) entry which is preliminary data.</text>
</comment>
<organism evidence="1 2">
    <name type="scientific">Smallanthus sonchifolius</name>
    <dbReference type="NCBI Taxonomy" id="185202"/>
    <lineage>
        <taxon>Eukaryota</taxon>
        <taxon>Viridiplantae</taxon>
        <taxon>Streptophyta</taxon>
        <taxon>Embryophyta</taxon>
        <taxon>Tracheophyta</taxon>
        <taxon>Spermatophyta</taxon>
        <taxon>Magnoliopsida</taxon>
        <taxon>eudicotyledons</taxon>
        <taxon>Gunneridae</taxon>
        <taxon>Pentapetalae</taxon>
        <taxon>asterids</taxon>
        <taxon>campanulids</taxon>
        <taxon>Asterales</taxon>
        <taxon>Asteraceae</taxon>
        <taxon>Asteroideae</taxon>
        <taxon>Heliantheae alliance</taxon>
        <taxon>Millerieae</taxon>
        <taxon>Smallanthus</taxon>
    </lineage>
</organism>
<name>A0ACB8YPN3_9ASTR</name>
<keyword evidence="2" id="KW-1185">Reference proteome</keyword>
<evidence type="ECO:0000313" key="1">
    <source>
        <dbReference type="EMBL" id="KAI3687030.1"/>
    </source>
</evidence>
<sequence length="77" mass="9345">MVRFRTRRFISRSYEKGYDGDYLRTIGLLVTLTTFSWNIEKSLTHGIYQRDSSSRGPHPLHQHFWKCTYYEHVFQMP</sequence>
<reference evidence="2" key="1">
    <citation type="journal article" date="2022" name="Mol. Ecol. Resour.">
        <title>The genomes of chicory, endive, great burdock and yacon provide insights into Asteraceae palaeo-polyploidization history and plant inulin production.</title>
        <authorList>
            <person name="Fan W."/>
            <person name="Wang S."/>
            <person name="Wang H."/>
            <person name="Wang A."/>
            <person name="Jiang F."/>
            <person name="Liu H."/>
            <person name="Zhao H."/>
            <person name="Xu D."/>
            <person name="Zhang Y."/>
        </authorList>
    </citation>
    <scope>NUCLEOTIDE SEQUENCE [LARGE SCALE GENOMIC DNA]</scope>
    <source>
        <strain evidence="2">cv. Yunnan</strain>
    </source>
</reference>
<dbReference type="EMBL" id="CM042044">
    <property type="protein sequence ID" value="KAI3687030.1"/>
    <property type="molecule type" value="Genomic_DNA"/>
</dbReference>
<protein>
    <submittedName>
        <fullName evidence="1">Uncharacterized protein</fullName>
    </submittedName>
</protein>